<keyword evidence="3" id="KW-0804">Transcription</keyword>
<evidence type="ECO:0000313" key="6">
    <source>
        <dbReference type="Proteomes" id="UP000249819"/>
    </source>
</evidence>
<keyword evidence="6" id="KW-1185">Reference proteome</keyword>
<dbReference type="InterPro" id="IPR018060">
    <property type="entry name" value="HTH_AraC"/>
</dbReference>
<dbReference type="GO" id="GO:0003700">
    <property type="term" value="F:DNA-binding transcription factor activity"/>
    <property type="evidence" value="ECO:0007669"/>
    <property type="project" value="InterPro"/>
</dbReference>
<dbReference type="Gene3D" id="1.10.10.60">
    <property type="entry name" value="Homeodomain-like"/>
    <property type="match status" value="1"/>
</dbReference>
<comment type="caution">
    <text evidence="5">The sequence shown here is derived from an EMBL/GenBank/DDBJ whole genome shotgun (WGS) entry which is preliminary data.</text>
</comment>
<evidence type="ECO:0000313" key="5">
    <source>
        <dbReference type="EMBL" id="RAJ80291.1"/>
    </source>
</evidence>
<proteinExistence type="predicted"/>
<dbReference type="PANTHER" id="PTHR43280:SF32">
    <property type="entry name" value="TRANSCRIPTIONAL REGULATORY PROTEIN"/>
    <property type="match status" value="1"/>
</dbReference>
<evidence type="ECO:0000256" key="1">
    <source>
        <dbReference type="ARBA" id="ARBA00023015"/>
    </source>
</evidence>
<keyword evidence="1" id="KW-0805">Transcription regulation</keyword>
<dbReference type="SUPFAM" id="SSF46689">
    <property type="entry name" value="Homeodomain-like"/>
    <property type="match status" value="1"/>
</dbReference>
<feature type="domain" description="HTH araC/xylS-type" evidence="4">
    <location>
        <begin position="192"/>
        <end position="290"/>
    </location>
</feature>
<dbReference type="SMART" id="SM00342">
    <property type="entry name" value="HTH_ARAC"/>
    <property type="match status" value="1"/>
</dbReference>
<dbReference type="Pfam" id="PF12833">
    <property type="entry name" value="HTH_18"/>
    <property type="match status" value="1"/>
</dbReference>
<dbReference type="EMBL" id="QLMA01000005">
    <property type="protein sequence ID" value="RAJ80291.1"/>
    <property type="molecule type" value="Genomic_DNA"/>
</dbReference>
<evidence type="ECO:0000256" key="3">
    <source>
        <dbReference type="ARBA" id="ARBA00023163"/>
    </source>
</evidence>
<dbReference type="GO" id="GO:0043565">
    <property type="term" value="F:sequence-specific DNA binding"/>
    <property type="evidence" value="ECO:0007669"/>
    <property type="project" value="InterPro"/>
</dbReference>
<dbReference type="InterPro" id="IPR009057">
    <property type="entry name" value="Homeodomain-like_sf"/>
</dbReference>
<dbReference type="PROSITE" id="PS01124">
    <property type="entry name" value="HTH_ARAC_FAMILY_2"/>
    <property type="match status" value="1"/>
</dbReference>
<gene>
    <name evidence="5" type="ORF">CLV59_105400</name>
</gene>
<dbReference type="AlphaFoldDB" id="A0A327VWB4"/>
<dbReference type="Proteomes" id="UP000249819">
    <property type="component" value="Unassembled WGS sequence"/>
</dbReference>
<sequence>MRSSVKIFSNFEYKKQFLPGVSSKVLLNDAQLQVYRIEDYLRDIVIPVLPYRTSFNFLIFVTKGQIVQQLETGSHRLNANAILLIRQGNITATLEISRDAEGFFVVFENEVTESLALNRQLFNFFFTSPFVKLPTPAVKWLSQLVQLMEEELASKNTSLEVAIGVFRPFLQKIIASAAEGHGNMTRATEISLHFRELVQQHHLKQRQVSYYAEKLNITENYLNKVVKQATGKPPKQWINEVNILHSQILLQDGSRDISSVAFELNFQSPNYFARLFRQVTGESPTNYKKRVAINIGK</sequence>
<organism evidence="5 6">
    <name type="scientific">Chitinophaga dinghuensis</name>
    <dbReference type="NCBI Taxonomy" id="1539050"/>
    <lineage>
        <taxon>Bacteria</taxon>
        <taxon>Pseudomonadati</taxon>
        <taxon>Bacteroidota</taxon>
        <taxon>Chitinophagia</taxon>
        <taxon>Chitinophagales</taxon>
        <taxon>Chitinophagaceae</taxon>
        <taxon>Chitinophaga</taxon>
    </lineage>
</organism>
<dbReference type="PANTHER" id="PTHR43280">
    <property type="entry name" value="ARAC-FAMILY TRANSCRIPTIONAL REGULATOR"/>
    <property type="match status" value="1"/>
</dbReference>
<evidence type="ECO:0000259" key="4">
    <source>
        <dbReference type="PROSITE" id="PS01124"/>
    </source>
</evidence>
<name>A0A327VWB4_9BACT</name>
<evidence type="ECO:0000256" key="2">
    <source>
        <dbReference type="ARBA" id="ARBA00023125"/>
    </source>
</evidence>
<keyword evidence="2 5" id="KW-0238">DNA-binding</keyword>
<protein>
    <submittedName>
        <fullName evidence="5">AraC-like DNA-binding protein</fullName>
    </submittedName>
</protein>
<reference evidence="5 6" key="1">
    <citation type="submission" date="2018-06" db="EMBL/GenBank/DDBJ databases">
        <title>Genomic Encyclopedia of Archaeal and Bacterial Type Strains, Phase II (KMG-II): from individual species to whole genera.</title>
        <authorList>
            <person name="Goeker M."/>
        </authorList>
    </citation>
    <scope>NUCLEOTIDE SEQUENCE [LARGE SCALE GENOMIC DNA]</scope>
    <source>
        <strain evidence="5 6">DSM 29821</strain>
    </source>
</reference>
<accession>A0A327VWB4</accession>
<dbReference type="OrthoDB" id="9793451at2"/>
<dbReference type="RefSeq" id="WP_111593292.1">
    <property type="nucleotide sequence ID" value="NZ_QLMA01000005.1"/>
</dbReference>